<comment type="subcellular location">
    <subcellularLocation>
        <location evidence="1">Cytoplasmic granule</location>
    </subcellularLocation>
</comment>
<dbReference type="PROSITE" id="PS50222">
    <property type="entry name" value="EF_HAND_2"/>
    <property type="match status" value="1"/>
</dbReference>
<dbReference type="InterPro" id="IPR018247">
    <property type="entry name" value="EF_Hand_1_Ca_BS"/>
</dbReference>
<dbReference type="PROSITE" id="PS00303">
    <property type="entry name" value="S100_CABP"/>
    <property type="match status" value="1"/>
</dbReference>
<feature type="compositionally biased region" description="Polar residues" evidence="7">
    <location>
        <begin position="291"/>
        <end position="315"/>
    </location>
</feature>
<feature type="domain" description="EF-hand" evidence="8">
    <location>
        <begin position="49"/>
        <end position="84"/>
    </location>
</feature>
<dbReference type="InterPro" id="IPR001751">
    <property type="entry name" value="S100/CaBP7/8-like_CS"/>
</dbReference>
<keyword evidence="2" id="KW-0597">Phosphoprotein</keyword>
<dbReference type="InterPro" id="IPR002048">
    <property type="entry name" value="EF_hand_dom"/>
</dbReference>
<dbReference type="InterPro" id="IPR052503">
    <property type="entry name" value="S100-fused_Epidermal_Struct"/>
</dbReference>
<feature type="compositionally biased region" description="Low complexity" evidence="7">
    <location>
        <begin position="353"/>
        <end position="498"/>
    </location>
</feature>
<dbReference type="SMART" id="SM01394">
    <property type="entry name" value="S_100"/>
    <property type="match status" value="1"/>
</dbReference>
<name>A0ABM1VLI1_ECHTE</name>
<keyword evidence="5" id="KW-0106">Calcium</keyword>
<reference evidence="10" key="1">
    <citation type="submission" date="2025-08" db="UniProtKB">
        <authorList>
            <consortium name="RefSeq"/>
        </authorList>
    </citation>
    <scope>IDENTIFICATION</scope>
</reference>
<feature type="compositionally biased region" description="Low complexity" evidence="7">
    <location>
        <begin position="336"/>
        <end position="345"/>
    </location>
</feature>
<feature type="compositionally biased region" description="Acidic residues" evidence="7">
    <location>
        <begin position="111"/>
        <end position="120"/>
    </location>
</feature>
<dbReference type="InterPro" id="IPR013787">
    <property type="entry name" value="S100_Ca-bd_sub"/>
</dbReference>
<evidence type="ECO:0000313" key="10">
    <source>
        <dbReference type="RefSeq" id="XP_030743013.1"/>
    </source>
</evidence>
<dbReference type="InterPro" id="IPR011992">
    <property type="entry name" value="EF-hand-dom_pair"/>
</dbReference>
<keyword evidence="3" id="KW-0479">Metal-binding</keyword>
<evidence type="ECO:0000256" key="1">
    <source>
        <dbReference type="ARBA" id="ARBA00004463"/>
    </source>
</evidence>
<dbReference type="RefSeq" id="XP_030743013.1">
    <property type="nucleotide sequence ID" value="XM_030887153.1"/>
</dbReference>
<organism evidence="9 10">
    <name type="scientific">Echinops telfairi</name>
    <name type="common">Lesser hedgehog tenrec</name>
    <dbReference type="NCBI Taxonomy" id="9371"/>
    <lineage>
        <taxon>Eukaryota</taxon>
        <taxon>Metazoa</taxon>
        <taxon>Chordata</taxon>
        <taxon>Craniata</taxon>
        <taxon>Vertebrata</taxon>
        <taxon>Euteleostomi</taxon>
        <taxon>Mammalia</taxon>
        <taxon>Eutheria</taxon>
        <taxon>Afrotheria</taxon>
        <taxon>Tenrecidae</taxon>
        <taxon>Tenrecinae</taxon>
        <taxon>Echinops</taxon>
    </lineage>
</organism>
<feature type="region of interest" description="Disordered" evidence="7">
    <location>
        <begin position="98"/>
        <end position="498"/>
    </location>
</feature>
<evidence type="ECO:0000256" key="6">
    <source>
        <dbReference type="ARBA" id="ARBA00038258"/>
    </source>
</evidence>
<evidence type="ECO:0000256" key="2">
    <source>
        <dbReference type="ARBA" id="ARBA00022553"/>
    </source>
</evidence>
<sequence>MTDLLRSVVTVIDVFYKYTKQDGECGTLSKDELKELLEQEFRPVLKNPDDPDTVDVIMHMLDRDHDRRLDFTEFLLMVFKLAMACNKVLGKEYCKASGSKKRRYGRRHPEEDSETEDEDETQPKAGYRNPSWNEREEHGYSFGDSRGNGSHRHGSDSRRLRRQSSLSGSEDQDGSEKRRRGSISGHSRSSNKERSGSSSGEDGERRNKLSVSRSRESGKEYDSGSGSKGRGRKGHGSLSHGLEGRGLGSSSIQSRSRGQRPDSGSDSTGDCGRQRQACWSSNSGGGGRPQNACSPCRYSTQENQSGCTRSRCQSGSWGGQDHGCQASGYSQHNFESCSQSCSGRGQRSRACDQPQNCRGQQQGRGPCQSSCSGQYGSGAGPSSTYGSGSCSHSSASSQKGAGSQCGQQRSGSSQSSGQHGSCSGQSSGQHGCGSGQFPSQQGSGSGQCQSQYGSGSGQSHSQYGSGSGQSHSQYGSGSGQCQSQYGSGSGQSHSQYGSGSVKQVGITYQEANLKVKMAFLELREKQDKTSQVTGKVIQKTGKDILHLPRITQEMIMVMIRQLMNSLQQSNIDKDQMIVNQVTGKVYQELLIDTLDLLRGTMNLSIEKQGLEEATHLLVDTQEIALLVANLGREEQLNQGPEGGIQPAVSPVTLNALHELHGHILDPLRGTVNLNMEN</sequence>
<evidence type="ECO:0000313" key="9">
    <source>
        <dbReference type="Proteomes" id="UP000694863"/>
    </source>
</evidence>
<dbReference type="CDD" id="cd00213">
    <property type="entry name" value="S-100"/>
    <property type="match status" value="1"/>
</dbReference>
<comment type="similarity">
    <text evidence="6">Belongs to the S100-fused protein family.</text>
</comment>
<dbReference type="PANTHER" id="PTHR22571">
    <property type="entry name" value="FILAGGRIN-RELATED"/>
    <property type="match status" value="1"/>
</dbReference>
<evidence type="ECO:0000256" key="5">
    <source>
        <dbReference type="ARBA" id="ARBA00022837"/>
    </source>
</evidence>
<evidence type="ECO:0000256" key="4">
    <source>
        <dbReference type="ARBA" id="ARBA00022737"/>
    </source>
</evidence>
<feature type="compositionally biased region" description="Basic and acidic residues" evidence="7">
    <location>
        <begin position="202"/>
        <end position="222"/>
    </location>
</feature>
<evidence type="ECO:0000256" key="7">
    <source>
        <dbReference type="SAM" id="MobiDB-lite"/>
    </source>
</evidence>
<proteinExistence type="inferred from homology"/>
<keyword evidence="9" id="KW-1185">Reference proteome</keyword>
<dbReference type="InterPro" id="IPR034325">
    <property type="entry name" value="S-100_dom"/>
</dbReference>
<dbReference type="PROSITE" id="PS00018">
    <property type="entry name" value="EF_HAND_1"/>
    <property type="match status" value="1"/>
</dbReference>
<dbReference type="Gene3D" id="1.10.238.10">
    <property type="entry name" value="EF-hand"/>
    <property type="match status" value="1"/>
</dbReference>
<evidence type="ECO:0000256" key="3">
    <source>
        <dbReference type="ARBA" id="ARBA00022723"/>
    </source>
</evidence>
<gene>
    <name evidence="10" type="primary">LOC105979923</name>
</gene>
<accession>A0ABM1VLI1</accession>
<dbReference type="Pfam" id="PF01023">
    <property type="entry name" value="S_100"/>
    <property type="match status" value="1"/>
</dbReference>
<dbReference type="SUPFAM" id="SSF47473">
    <property type="entry name" value="EF-hand"/>
    <property type="match status" value="1"/>
</dbReference>
<dbReference type="GeneID" id="105979923"/>
<protein>
    <submittedName>
        <fullName evidence="10">Filaggrin-2</fullName>
    </submittedName>
</protein>
<dbReference type="Proteomes" id="UP000694863">
    <property type="component" value="Unplaced"/>
</dbReference>
<evidence type="ECO:0000259" key="8">
    <source>
        <dbReference type="PROSITE" id="PS50222"/>
    </source>
</evidence>
<dbReference type="PANTHER" id="PTHR22571:SF24">
    <property type="entry name" value="FILAGGRIN-2"/>
    <property type="match status" value="1"/>
</dbReference>
<keyword evidence="4" id="KW-0677">Repeat</keyword>